<evidence type="ECO:0000313" key="3">
    <source>
        <dbReference type="EMBL" id="OSC99241.1"/>
    </source>
</evidence>
<sequence length="324" mass="35684">MDLGLPPALISATKESLAYQVIGCNLATALFGITLLQTYIYYRRYVKDSIVLKTFVAVLVCLDTSTTILTVHGLYTYVVGDYLNPLKLLDIVWSLRVENGLGVTTSFLVQCYFGQRLWILSRKNIVFTALIFLLAFSNFGAGIGLTALMQMNPSVFVFSTVKARILIGVCNGCSSLCDALIAGGLCYFLHTGRSGVKQSNRLIDKLMVYAIQRGLLTTICQILHLTTSLALPDRFIFLVFVLPENKLYTNCLLATLNIRHTLTNTNGIDLSSRCLVFNNSTASGTDVSQTYPAPIDSEANDSKAADFDLRILKSQRGRKTSEPK</sequence>
<keyword evidence="1" id="KW-1133">Transmembrane helix</keyword>
<dbReference type="Proteomes" id="UP000193067">
    <property type="component" value="Unassembled WGS sequence"/>
</dbReference>
<dbReference type="PANTHER" id="PTHR40465">
    <property type="entry name" value="CHROMOSOME 1, WHOLE GENOME SHOTGUN SEQUENCE"/>
    <property type="match status" value="1"/>
</dbReference>
<evidence type="ECO:0000313" key="4">
    <source>
        <dbReference type="Proteomes" id="UP000193067"/>
    </source>
</evidence>
<feature type="transmembrane region" description="Helical" evidence="1">
    <location>
        <begin position="125"/>
        <end position="145"/>
    </location>
</feature>
<feature type="transmembrane region" description="Helical" evidence="1">
    <location>
        <begin position="54"/>
        <end position="79"/>
    </location>
</feature>
<dbReference type="Pfam" id="PF20152">
    <property type="entry name" value="DUF6534"/>
    <property type="match status" value="1"/>
</dbReference>
<accession>A0A1Y2IH50</accession>
<evidence type="ECO:0000256" key="1">
    <source>
        <dbReference type="SAM" id="Phobius"/>
    </source>
</evidence>
<keyword evidence="1" id="KW-0812">Transmembrane</keyword>
<proteinExistence type="predicted"/>
<feature type="transmembrane region" description="Helical" evidence="1">
    <location>
        <begin position="91"/>
        <end position="113"/>
    </location>
</feature>
<name>A0A1Y2IH50_TRAC3</name>
<keyword evidence="1" id="KW-0472">Membrane</keyword>
<protein>
    <recommendedName>
        <fullName evidence="2">DUF6534 domain-containing protein</fullName>
    </recommendedName>
</protein>
<feature type="domain" description="DUF6534" evidence="2">
    <location>
        <begin position="175"/>
        <end position="260"/>
    </location>
</feature>
<dbReference type="EMBL" id="KZ084129">
    <property type="protein sequence ID" value="OSC99241.1"/>
    <property type="molecule type" value="Genomic_DNA"/>
</dbReference>
<reference evidence="3 4" key="1">
    <citation type="journal article" date="2015" name="Biotechnol. Biofuels">
        <title>Enhanced degradation of softwood versus hardwood by the white-rot fungus Pycnoporus coccineus.</title>
        <authorList>
            <person name="Couturier M."/>
            <person name="Navarro D."/>
            <person name="Chevret D."/>
            <person name="Henrissat B."/>
            <person name="Piumi F."/>
            <person name="Ruiz-Duenas F.J."/>
            <person name="Martinez A.T."/>
            <person name="Grigoriev I.V."/>
            <person name="Riley R."/>
            <person name="Lipzen A."/>
            <person name="Berrin J.G."/>
            <person name="Master E.R."/>
            <person name="Rosso M.N."/>
        </authorList>
    </citation>
    <scope>NUCLEOTIDE SEQUENCE [LARGE SCALE GENOMIC DNA]</scope>
    <source>
        <strain evidence="3 4">BRFM310</strain>
    </source>
</reference>
<keyword evidence="4" id="KW-1185">Reference proteome</keyword>
<dbReference type="InterPro" id="IPR045339">
    <property type="entry name" value="DUF6534"/>
</dbReference>
<organism evidence="3 4">
    <name type="scientific">Trametes coccinea (strain BRFM310)</name>
    <name type="common">Pycnoporus coccineus</name>
    <dbReference type="NCBI Taxonomy" id="1353009"/>
    <lineage>
        <taxon>Eukaryota</taxon>
        <taxon>Fungi</taxon>
        <taxon>Dikarya</taxon>
        <taxon>Basidiomycota</taxon>
        <taxon>Agaricomycotina</taxon>
        <taxon>Agaricomycetes</taxon>
        <taxon>Polyporales</taxon>
        <taxon>Polyporaceae</taxon>
        <taxon>Trametes</taxon>
    </lineage>
</organism>
<dbReference type="OrthoDB" id="2733914at2759"/>
<gene>
    <name evidence="3" type="ORF">PYCCODRAFT_1479940</name>
</gene>
<dbReference type="PANTHER" id="PTHR40465:SF1">
    <property type="entry name" value="DUF6534 DOMAIN-CONTAINING PROTEIN"/>
    <property type="match status" value="1"/>
</dbReference>
<dbReference type="STRING" id="1353009.A0A1Y2IH50"/>
<evidence type="ECO:0000259" key="2">
    <source>
        <dbReference type="Pfam" id="PF20152"/>
    </source>
</evidence>
<dbReference type="AlphaFoldDB" id="A0A1Y2IH50"/>
<feature type="transmembrane region" description="Helical" evidence="1">
    <location>
        <begin position="20"/>
        <end position="42"/>
    </location>
</feature>